<evidence type="ECO:0000256" key="1">
    <source>
        <dbReference type="ARBA" id="ARBA00006375"/>
    </source>
</evidence>
<evidence type="ECO:0000256" key="2">
    <source>
        <dbReference type="ARBA" id="ARBA00022448"/>
    </source>
</evidence>
<comment type="similarity">
    <text evidence="1 6">Belongs to the mitochondrial carrier (TC 2.A.29) family.</text>
</comment>
<feature type="region of interest" description="Disordered" evidence="7">
    <location>
        <begin position="330"/>
        <end position="373"/>
    </location>
</feature>
<feature type="compositionally biased region" description="Polar residues" evidence="7">
    <location>
        <begin position="360"/>
        <end position="372"/>
    </location>
</feature>
<dbReference type="GO" id="GO:0005289">
    <property type="term" value="F:high-affinity L-arginine transmembrane transporter activity"/>
    <property type="evidence" value="ECO:0007669"/>
    <property type="project" value="TreeGrafter"/>
</dbReference>
<keyword evidence="5 6" id="KW-0812">Transmembrane</keyword>
<evidence type="ECO:0000313" key="9">
    <source>
        <dbReference type="Proteomes" id="UP000708208"/>
    </source>
</evidence>
<feature type="repeat" description="Solcar" evidence="5">
    <location>
        <begin position="163"/>
        <end position="248"/>
    </location>
</feature>
<dbReference type="EMBL" id="CAJVCH010075632">
    <property type="protein sequence ID" value="CAG7720959.1"/>
    <property type="molecule type" value="Genomic_DNA"/>
</dbReference>
<evidence type="ECO:0000256" key="4">
    <source>
        <dbReference type="ARBA" id="ARBA00022989"/>
    </source>
</evidence>
<reference evidence="8" key="1">
    <citation type="submission" date="2021-06" db="EMBL/GenBank/DDBJ databases">
        <authorList>
            <person name="Hodson N. C."/>
            <person name="Mongue J. A."/>
            <person name="Jaron S. K."/>
        </authorList>
    </citation>
    <scope>NUCLEOTIDE SEQUENCE</scope>
</reference>
<evidence type="ECO:0000256" key="3">
    <source>
        <dbReference type="ARBA" id="ARBA00022737"/>
    </source>
</evidence>
<dbReference type="PROSITE" id="PS50920">
    <property type="entry name" value="SOLCAR"/>
    <property type="match status" value="3"/>
</dbReference>
<evidence type="ECO:0008006" key="10">
    <source>
        <dbReference type="Google" id="ProtNLM"/>
    </source>
</evidence>
<keyword evidence="2 6" id="KW-0813">Transport</keyword>
<evidence type="ECO:0000256" key="7">
    <source>
        <dbReference type="SAM" id="MobiDB-lite"/>
    </source>
</evidence>
<feature type="repeat" description="Solcar" evidence="5">
    <location>
        <begin position="1"/>
        <end position="60"/>
    </location>
</feature>
<comment type="caution">
    <text evidence="8">The sequence shown here is derived from an EMBL/GenBank/DDBJ whole genome shotgun (WGS) entry which is preliminary data.</text>
</comment>
<dbReference type="OrthoDB" id="193856at2759"/>
<dbReference type="InterPro" id="IPR050567">
    <property type="entry name" value="Mitochondrial_Carrier"/>
</dbReference>
<organism evidence="8 9">
    <name type="scientific">Allacma fusca</name>
    <dbReference type="NCBI Taxonomy" id="39272"/>
    <lineage>
        <taxon>Eukaryota</taxon>
        <taxon>Metazoa</taxon>
        <taxon>Ecdysozoa</taxon>
        <taxon>Arthropoda</taxon>
        <taxon>Hexapoda</taxon>
        <taxon>Collembola</taxon>
        <taxon>Symphypleona</taxon>
        <taxon>Sminthuridae</taxon>
        <taxon>Allacma</taxon>
    </lineage>
</organism>
<keyword evidence="4" id="KW-1133">Transmembrane helix</keyword>
<dbReference type="Proteomes" id="UP000708208">
    <property type="component" value="Unassembled WGS sequence"/>
</dbReference>
<keyword evidence="5" id="KW-0472">Membrane</keyword>
<feature type="repeat" description="Solcar" evidence="5">
    <location>
        <begin position="68"/>
        <end position="159"/>
    </location>
</feature>
<proteinExistence type="inferred from homology"/>
<protein>
    <recommendedName>
        <fullName evidence="10">Mitochondrial carrier protein</fullName>
    </recommendedName>
</protein>
<keyword evidence="3" id="KW-0677">Repeat</keyword>
<accession>A0A8J2JSY5</accession>
<evidence type="ECO:0000313" key="8">
    <source>
        <dbReference type="EMBL" id="CAG7720959.1"/>
    </source>
</evidence>
<keyword evidence="9" id="KW-1185">Reference proteome</keyword>
<dbReference type="PANTHER" id="PTHR45624">
    <property type="entry name" value="MITOCHONDRIAL BASIC AMINO ACIDS TRANSPORTER-RELATED"/>
    <property type="match status" value="1"/>
</dbReference>
<dbReference type="GO" id="GO:0005739">
    <property type="term" value="C:mitochondrion"/>
    <property type="evidence" value="ECO:0007669"/>
    <property type="project" value="TreeGrafter"/>
</dbReference>
<evidence type="ECO:0000256" key="5">
    <source>
        <dbReference type="PROSITE-ProRule" id="PRU00282"/>
    </source>
</evidence>
<feature type="compositionally biased region" description="Basic and acidic residues" evidence="7">
    <location>
        <begin position="332"/>
        <end position="342"/>
    </location>
</feature>
<name>A0A8J2JSY5_9HEXA</name>
<feature type="non-terminal residue" evidence="8">
    <location>
        <position position="1"/>
    </location>
</feature>
<dbReference type="GO" id="GO:0016020">
    <property type="term" value="C:membrane"/>
    <property type="evidence" value="ECO:0007669"/>
    <property type="project" value="UniProtKB-UniRule"/>
</dbReference>
<gene>
    <name evidence="8" type="ORF">AFUS01_LOCUS10210</name>
</gene>
<dbReference type="GO" id="GO:1990575">
    <property type="term" value="P:mitochondrial L-ornithine transmembrane transport"/>
    <property type="evidence" value="ECO:0007669"/>
    <property type="project" value="TreeGrafter"/>
</dbReference>
<dbReference type="InterPro" id="IPR018108">
    <property type="entry name" value="MCP_transmembrane"/>
</dbReference>
<dbReference type="PANTHER" id="PTHR45624:SF61">
    <property type="entry name" value="MITOCHONDRIAL BASIC AMINO ACIDS TRANSPORTER"/>
    <property type="match status" value="1"/>
</dbReference>
<sequence length="460" mass="49662">VQLQTQCPENPKYRGTFHCLSSIARQESIAGLYKGIASPLYGVAAVNAIIFGVYGQLKPFVSGPTGNDALWAHFIAGSASGSVQSIVASPMELVKTRMQLDDSVKGSSKGPSAWQVLKNIYLREGGIRKGVFKGWGITLGREIPGFGFYFSTYEALTRGGREITTPEMLMAGGMAGVASWIACFPMDVVKTRLQSDTQGKYMGTIDCIRKTMATEGYRAFFRGLNSTVIRAFPTNAATFTTVTWIMRLAQQQEDNSGLNQNSLEILLEQWGSLSGKIADFGGSMLLQSSSITSEMGLIASFKSSPKQESRIEERVRISTISLPENKVAGRSNELDVRTRGKEPSGFSPETSGDAEPNATFIASTTGNSSQNFPLAPTTLVPTPTKGKVQARGNSHDAGSLPADLGILAEILDLPLIVLENSLDGKPITLFNIIFTWLMEKAPLRLCKCLDALDQCVCLAR</sequence>
<dbReference type="AlphaFoldDB" id="A0A8J2JSY5"/>
<evidence type="ECO:0000256" key="6">
    <source>
        <dbReference type="RuleBase" id="RU000488"/>
    </source>
</evidence>
<dbReference type="Pfam" id="PF00153">
    <property type="entry name" value="Mito_carr"/>
    <property type="match status" value="3"/>
</dbReference>